<gene>
    <name evidence="1" type="ORF">MNBD_GAMMA10-629</name>
</gene>
<evidence type="ECO:0000313" key="1">
    <source>
        <dbReference type="EMBL" id="VAW70315.1"/>
    </source>
</evidence>
<dbReference type="AlphaFoldDB" id="A0A3B0XPB4"/>
<organism evidence="1">
    <name type="scientific">hydrothermal vent metagenome</name>
    <dbReference type="NCBI Taxonomy" id="652676"/>
    <lineage>
        <taxon>unclassified sequences</taxon>
        <taxon>metagenomes</taxon>
        <taxon>ecological metagenomes</taxon>
    </lineage>
</organism>
<protein>
    <submittedName>
        <fullName evidence="1">Uncharacterized protein</fullName>
    </submittedName>
</protein>
<name>A0A3B0XPB4_9ZZZZ</name>
<dbReference type="EMBL" id="UOFJ01000513">
    <property type="protein sequence ID" value="VAW70315.1"/>
    <property type="molecule type" value="Genomic_DNA"/>
</dbReference>
<sequence length="52" mass="5677">MNLHIKQLAIFALPITPVITGTITATARQTRCASWSLKTNGSDYVINEKNSS</sequence>
<proteinExistence type="predicted"/>
<accession>A0A3B0XPB4</accession>
<reference evidence="1" key="1">
    <citation type="submission" date="2018-06" db="EMBL/GenBank/DDBJ databases">
        <authorList>
            <person name="Zhirakovskaya E."/>
        </authorList>
    </citation>
    <scope>NUCLEOTIDE SEQUENCE</scope>
</reference>